<feature type="compositionally biased region" description="Basic residues" evidence="1">
    <location>
        <begin position="137"/>
        <end position="164"/>
    </location>
</feature>
<dbReference type="AlphaFoldDB" id="A0A6A5UIU3"/>
<organism evidence="2 3">
    <name type="scientific">Bimuria novae-zelandiae CBS 107.79</name>
    <dbReference type="NCBI Taxonomy" id="1447943"/>
    <lineage>
        <taxon>Eukaryota</taxon>
        <taxon>Fungi</taxon>
        <taxon>Dikarya</taxon>
        <taxon>Ascomycota</taxon>
        <taxon>Pezizomycotina</taxon>
        <taxon>Dothideomycetes</taxon>
        <taxon>Pleosporomycetidae</taxon>
        <taxon>Pleosporales</taxon>
        <taxon>Massarineae</taxon>
        <taxon>Didymosphaeriaceae</taxon>
        <taxon>Bimuria</taxon>
    </lineage>
</organism>
<feature type="region of interest" description="Disordered" evidence="1">
    <location>
        <begin position="22"/>
        <end position="164"/>
    </location>
</feature>
<evidence type="ECO:0000313" key="3">
    <source>
        <dbReference type="Proteomes" id="UP000800036"/>
    </source>
</evidence>
<dbReference type="OrthoDB" id="3788956at2759"/>
<feature type="compositionally biased region" description="Low complexity" evidence="1">
    <location>
        <begin position="100"/>
        <end position="113"/>
    </location>
</feature>
<name>A0A6A5UIU3_9PLEO</name>
<accession>A0A6A5UIU3</accession>
<dbReference type="Proteomes" id="UP000800036">
    <property type="component" value="Unassembled WGS sequence"/>
</dbReference>
<protein>
    <submittedName>
        <fullName evidence="2">Uncharacterized protein</fullName>
    </submittedName>
</protein>
<evidence type="ECO:0000313" key="2">
    <source>
        <dbReference type="EMBL" id="KAF1964574.1"/>
    </source>
</evidence>
<keyword evidence="3" id="KW-1185">Reference proteome</keyword>
<feature type="compositionally biased region" description="Polar residues" evidence="1">
    <location>
        <begin position="43"/>
        <end position="60"/>
    </location>
</feature>
<dbReference type="EMBL" id="ML976781">
    <property type="protein sequence ID" value="KAF1964574.1"/>
    <property type="molecule type" value="Genomic_DNA"/>
</dbReference>
<sequence length="208" mass="22654">MDHAADFHGDQLRLSVILRAAEKVPERPRRLQRNKQAPPSPATPQQRPSTVFVPTTTGFESSVKLAQDETSKASGDTMSELDARVQPSEHASDASEDDPSSGADSSSSTSGSAQYREPPIPDTERQQSEVTVVPSFTRRKKVVYTARKKQAKRSPTRVRSARKKCQPLSDNGLVLVRASTENGLPFPGVRTRSSLLATGGWLELTTVT</sequence>
<gene>
    <name evidence="2" type="ORF">BU23DRAFT_54089</name>
</gene>
<evidence type="ECO:0000256" key="1">
    <source>
        <dbReference type="SAM" id="MobiDB-lite"/>
    </source>
</evidence>
<proteinExistence type="predicted"/>
<reference evidence="2" key="1">
    <citation type="journal article" date="2020" name="Stud. Mycol.">
        <title>101 Dothideomycetes genomes: a test case for predicting lifestyles and emergence of pathogens.</title>
        <authorList>
            <person name="Haridas S."/>
            <person name="Albert R."/>
            <person name="Binder M."/>
            <person name="Bloem J."/>
            <person name="Labutti K."/>
            <person name="Salamov A."/>
            <person name="Andreopoulos B."/>
            <person name="Baker S."/>
            <person name="Barry K."/>
            <person name="Bills G."/>
            <person name="Bluhm B."/>
            <person name="Cannon C."/>
            <person name="Castanera R."/>
            <person name="Culley D."/>
            <person name="Daum C."/>
            <person name="Ezra D."/>
            <person name="Gonzalez J."/>
            <person name="Henrissat B."/>
            <person name="Kuo A."/>
            <person name="Liang C."/>
            <person name="Lipzen A."/>
            <person name="Lutzoni F."/>
            <person name="Magnuson J."/>
            <person name="Mondo S."/>
            <person name="Nolan M."/>
            <person name="Ohm R."/>
            <person name="Pangilinan J."/>
            <person name="Park H.-J."/>
            <person name="Ramirez L."/>
            <person name="Alfaro M."/>
            <person name="Sun H."/>
            <person name="Tritt A."/>
            <person name="Yoshinaga Y."/>
            <person name="Zwiers L.-H."/>
            <person name="Turgeon B."/>
            <person name="Goodwin S."/>
            <person name="Spatafora J."/>
            <person name="Crous P."/>
            <person name="Grigoriev I."/>
        </authorList>
    </citation>
    <scope>NUCLEOTIDE SEQUENCE</scope>
    <source>
        <strain evidence="2">CBS 107.79</strain>
    </source>
</reference>